<comment type="caution">
    <text evidence="1">The sequence shown here is derived from an EMBL/GenBank/DDBJ whole genome shotgun (WGS) entry which is preliminary data.</text>
</comment>
<proteinExistence type="predicted"/>
<reference evidence="1" key="1">
    <citation type="journal article" date="2017" name="Nature">
        <title>The sunflower genome provides insights into oil metabolism, flowering and Asterid evolution.</title>
        <authorList>
            <person name="Badouin H."/>
            <person name="Gouzy J."/>
            <person name="Grassa C.J."/>
            <person name="Murat F."/>
            <person name="Staton S.E."/>
            <person name="Cottret L."/>
            <person name="Lelandais-Briere C."/>
            <person name="Owens G.L."/>
            <person name="Carrere S."/>
            <person name="Mayjonade B."/>
            <person name="Legrand L."/>
            <person name="Gill N."/>
            <person name="Kane N.C."/>
            <person name="Bowers J.E."/>
            <person name="Hubner S."/>
            <person name="Bellec A."/>
            <person name="Berard A."/>
            <person name="Berges H."/>
            <person name="Blanchet N."/>
            <person name="Boniface M.C."/>
            <person name="Brunel D."/>
            <person name="Catrice O."/>
            <person name="Chaidir N."/>
            <person name="Claudel C."/>
            <person name="Donnadieu C."/>
            <person name="Faraut T."/>
            <person name="Fievet G."/>
            <person name="Helmstetter N."/>
            <person name="King M."/>
            <person name="Knapp S.J."/>
            <person name="Lai Z."/>
            <person name="Le Paslier M.C."/>
            <person name="Lippi Y."/>
            <person name="Lorenzon L."/>
            <person name="Mandel J.R."/>
            <person name="Marage G."/>
            <person name="Marchand G."/>
            <person name="Marquand E."/>
            <person name="Bret-Mestries E."/>
            <person name="Morien E."/>
            <person name="Nambeesan S."/>
            <person name="Nguyen T."/>
            <person name="Pegot-Espagnet P."/>
            <person name="Pouilly N."/>
            <person name="Raftis F."/>
            <person name="Sallet E."/>
            <person name="Schiex T."/>
            <person name="Thomas J."/>
            <person name="Vandecasteele C."/>
            <person name="Vares D."/>
            <person name="Vear F."/>
            <person name="Vautrin S."/>
            <person name="Crespi M."/>
            <person name="Mangin B."/>
            <person name="Burke J.M."/>
            <person name="Salse J."/>
            <person name="Munos S."/>
            <person name="Vincourt P."/>
            <person name="Rieseberg L.H."/>
            <person name="Langlade N.B."/>
        </authorList>
    </citation>
    <scope>NUCLEOTIDE SEQUENCE</scope>
    <source>
        <tissue evidence="1">Leaves</tissue>
    </source>
</reference>
<reference evidence="1" key="2">
    <citation type="submission" date="2020-06" db="EMBL/GenBank/DDBJ databases">
        <title>Helianthus annuus Genome sequencing and assembly Release 2.</title>
        <authorList>
            <person name="Gouzy J."/>
            <person name="Langlade N."/>
            <person name="Munos S."/>
        </authorList>
    </citation>
    <scope>NUCLEOTIDE SEQUENCE</scope>
    <source>
        <tissue evidence="1">Leaves</tissue>
    </source>
</reference>
<gene>
    <name evidence="1" type="ORF">HanXRQr2_Chr10g0462301</name>
</gene>
<evidence type="ECO:0000313" key="2">
    <source>
        <dbReference type="Proteomes" id="UP000215914"/>
    </source>
</evidence>
<dbReference type="EMBL" id="MNCJ02000325">
    <property type="protein sequence ID" value="KAF5788283.1"/>
    <property type="molecule type" value="Genomic_DNA"/>
</dbReference>
<dbReference type="AlphaFoldDB" id="A0A9K3I0D0"/>
<sequence length="54" mass="5952">MLLTSFIFPIFNCRKRVGKDFANISPTTFTKGKPTKASPIIVRKNPSRVAIAGD</sequence>
<name>A0A9K3I0D0_HELAN</name>
<protein>
    <submittedName>
        <fullName evidence="1">Uncharacterized protein</fullName>
    </submittedName>
</protein>
<organism evidence="1 2">
    <name type="scientific">Helianthus annuus</name>
    <name type="common">Common sunflower</name>
    <dbReference type="NCBI Taxonomy" id="4232"/>
    <lineage>
        <taxon>Eukaryota</taxon>
        <taxon>Viridiplantae</taxon>
        <taxon>Streptophyta</taxon>
        <taxon>Embryophyta</taxon>
        <taxon>Tracheophyta</taxon>
        <taxon>Spermatophyta</taxon>
        <taxon>Magnoliopsida</taxon>
        <taxon>eudicotyledons</taxon>
        <taxon>Gunneridae</taxon>
        <taxon>Pentapetalae</taxon>
        <taxon>asterids</taxon>
        <taxon>campanulids</taxon>
        <taxon>Asterales</taxon>
        <taxon>Asteraceae</taxon>
        <taxon>Asteroideae</taxon>
        <taxon>Heliantheae alliance</taxon>
        <taxon>Heliantheae</taxon>
        <taxon>Helianthus</taxon>
    </lineage>
</organism>
<dbReference type="Gramene" id="mRNA:HanXRQr2_Chr10g0462301">
    <property type="protein sequence ID" value="mRNA:HanXRQr2_Chr10g0462301"/>
    <property type="gene ID" value="HanXRQr2_Chr10g0462301"/>
</dbReference>
<keyword evidence="2" id="KW-1185">Reference proteome</keyword>
<dbReference type="Proteomes" id="UP000215914">
    <property type="component" value="Unassembled WGS sequence"/>
</dbReference>
<accession>A0A9K3I0D0</accession>
<evidence type="ECO:0000313" key="1">
    <source>
        <dbReference type="EMBL" id="KAF5788283.1"/>
    </source>
</evidence>